<evidence type="ECO:0000313" key="3">
    <source>
        <dbReference type="Proteomes" id="UP000451233"/>
    </source>
</evidence>
<name>A0A7K1XZ72_9SPHI</name>
<protein>
    <submittedName>
        <fullName evidence="2">Uncharacterized protein</fullName>
    </submittedName>
</protein>
<keyword evidence="1" id="KW-1133">Transmembrane helix</keyword>
<comment type="caution">
    <text evidence="2">The sequence shown here is derived from an EMBL/GenBank/DDBJ whole genome shotgun (WGS) entry which is preliminary data.</text>
</comment>
<dbReference type="RefSeq" id="WP_160907307.1">
    <property type="nucleotide sequence ID" value="NZ_WVHS01000003.1"/>
</dbReference>
<feature type="transmembrane region" description="Helical" evidence="1">
    <location>
        <begin position="141"/>
        <end position="166"/>
    </location>
</feature>
<reference evidence="2 3" key="1">
    <citation type="submission" date="2019-11" db="EMBL/GenBank/DDBJ databases">
        <title>Pedobacter sp. HMF7056 Genome sequencing and assembly.</title>
        <authorList>
            <person name="Kang H."/>
            <person name="Kim H."/>
            <person name="Joh K."/>
        </authorList>
    </citation>
    <scope>NUCLEOTIDE SEQUENCE [LARGE SCALE GENOMIC DNA]</scope>
    <source>
        <strain evidence="2 3">HMF7056</strain>
    </source>
</reference>
<dbReference type="Proteomes" id="UP000451233">
    <property type="component" value="Unassembled WGS sequence"/>
</dbReference>
<evidence type="ECO:0000313" key="2">
    <source>
        <dbReference type="EMBL" id="MXV16301.1"/>
    </source>
</evidence>
<proteinExistence type="predicted"/>
<dbReference type="EMBL" id="WVHS01000003">
    <property type="protein sequence ID" value="MXV16301.1"/>
    <property type="molecule type" value="Genomic_DNA"/>
</dbReference>
<organism evidence="2 3">
    <name type="scientific">Hufsiella ginkgonis</name>
    <dbReference type="NCBI Taxonomy" id="2695274"/>
    <lineage>
        <taxon>Bacteria</taxon>
        <taxon>Pseudomonadati</taxon>
        <taxon>Bacteroidota</taxon>
        <taxon>Sphingobacteriia</taxon>
        <taxon>Sphingobacteriales</taxon>
        <taxon>Sphingobacteriaceae</taxon>
        <taxon>Hufsiella</taxon>
    </lineage>
</organism>
<evidence type="ECO:0000256" key="1">
    <source>
        <dbReference type="SAM" id="Phobius"/>
    </source>
</evidence>
<keyword evidence="1" id="KW-0812">Transmembrane</keyword>
<keyword evidence="3" id="KW-1185">Reference proteome</keyword>
<sequence>MIEEVDGKEAAMANRKLDELIVMLDSGKLDREQKFLMQQRLNEALKRSSFDPDVFEPFVKLGENTQLSREDMADDLESLLAQIPLDSNISKKYLLIEHSKRVVQVIISFLLIIMGISMIIIKAPPNFEMFTIYYFTWDDGITLMDLISVLIVFSGIYLLISAWLYLRRAEH</sequence>
<keyword evidence="1" id="KW-0472">Membrane</keyword>
<feature type="transmembrane region" description="Helical" evidence="1">
    <location>
        <begin position="102"/>
        <end position="121"/>
    </location>
</feature>
<accession>A0A7K1XZ72</accession>
<dbReference type="AlphaFoldDB" id="A0A7K1XZ72"/>
<gene>
    <name evidence="2" type="ORF">GS398_13385</name>
</gene>